<name>A0AA40ACY1_9PEZI</name>
<accession>A0AA40ACY1</accession>
<dbReference type="PANTHER" id="PTHR33886">
    <property type="entry name" value="UNSATURATED RHAMNOGALACTURONAN HYDROLASE (EUROFUNG)"/>
    <property type="match status" value="1"/>
</dbReference>
<keyword evidence="1 3" id="KW-0378">Hydrolase</keyword>
<dbReference type="GeneID" id="85321417"/>
<comment type="caution">
    <text evidence="3">The sequence shown here is derived from an EMBL/GenBank/DDBJ whole genome shotgun (WGS) entry which is preliminary data.</text>
</comment>
<feature type="signal peptide" evidence="2">
    <location>
        <begin position="1"/>
        <end position="19"/>
    </location>
</feature>
<reference evidence="3" key="1">
    <citation type="submission" date="2023-06" db="EMBL/GenBank/DDBJ databases">
        <title>Genome-scale phylogeny and comparative genomics of the fungal order Sordariales.</title>
        <authorList>
            <consortium name="Lawrence Berkeley National Laboratory"/>
            <person name="Hensen N."/>
            <person name="Bonometti L."/>
            <person name="Westerberg I."/>
            <person name="Brannstrom I.O."/>
            <person name="Guillou S."/>
            <person name="Cros-Aarteil S."/>
            <person name="Calhoun S."/>
            <person name="Haridas S."/>
            <person name="Kuo A."/>
            <person name="Mondo S."/>
            <person name="Pangilinan J."/>
            <person name="Riley R."/>
            <person name="LaButti K."/>
            <person name="Andreopoulos B."/>
            <person name="Lipzen A."/>
            <person name="Chen C."/>
            <person name="Yanf M."/>
            <person name="Daum C."/>
            <person name="Ng V."/>
            <person name="Clum A."/>
            <person name="Steindorff A."/>
            <person name="Ohm R."/>
            <person name="Martin F."/>
            <person name="Silar P."/>
            <person name="Natvig D."/>
            <person name="Lalanne C."/>
            <person name="Gautier V."/>
            <person name="Ament-velasquez S.L."/>
            <person name="Kruys A."/>
            <person name="Hutchinson M.I."/>
            <person name="Powell A.J."/>
            <person name="Barry K."/>
            <person name="Miller A.N."/>
            <person name="Grigoriev I.V."/>
            <person name="Debuchy R."/>
            <person name="Gladieux P."/>
            <person name="Thoren M.H."/>
            <person name="Johannesson H."/>
        </authorList>
    </citation>
    <scope>NUCLEOTIDE SEQUENCE</scope>
    <source>
        <strain evidence="3">SMH2392-1A</strain>
    </source>
</reference>
<sequence length="408" mass="44912">MKLGPCVTTAAYWLPLIWAATTAASPSLEKQQQPYSTWMADSTITRGVEATRWYTEATFYRGVEAAHNASGDARYLSFLTTQIDGILQRNGSFRAYDLTDHQLDNMRIGAAILYLYTAATEPSAKARYRVAADFLYDQLVHHQKRTASGGFWHKDRYPNQMWLDGLFMAGPFSAAYVALPGPPSNVTAAWDDIALQFDLTETHCRDGSSGMLRHGYDESLRAPWADKADGSGASPHVWIRAQGWYLMALADVLDWFPLQHAARPRLLGYLQTLARAVVRAQEAASGGWWLVMDGDSPGRKGNYIESSGTAMYVYGLLKAVRKGYHADAAEGAAFVAAARRAYALMTDRFVARNGTNGGINWEGTVRVGSLDTTGDFKYYTSIPIVENSLIGIGPFILASVEMEQLPSS</sequence>
<dbReference type="InterPro" id="IPR052043">
    <property type="entry name" value="PolySaccharide_Degr_Enz"/>
</dbReference>
<feature type="chain" id="PRO_5041265923" evidence="2">
    <location>
        <begin position="20"/>
        <end position="408"/>
    </location>
</feature>
<dbReference type="AlphaFoldDB" id="A0AA40ACY1"/>
<dbReference type="InterPro" id="IPR010905">
    <property type="entry name" value="Glyco_hydro_88"/>
</dbReference>
<evidence type="ECO:0000256" key="2">
    <source>
        <dbReference type="SAM" id="SignalP"/>
    </source>
</evidence>
<dbReference type="InterPro" id="IPR008928">
    <property type="entry name" value="6-hairpin_glycosidase_sf"/>
</dbReference>
<dbReference type="InterPro" id="IPR012341">
    <property type="entry name" value="6hp_glycosidase-like_sf"/>
</dbReference>
<dbReference type="GO" id="GO:0016787">
    <property type="term" value="F:hydrolase activity"/>
    <property type="evidence" value="ECO:0007669"/>
    <property type="project" value="UniProtKB-KW"/>
</dbReference>
<dbReference type="GO" id="GO:0005975">
    <property type="term" value="P:carbohydrate metabolic process"/>
    <property type="evidence" value="ECO:0007669"/>
    <property type="project" value="InterPro"/>
</dbReference>
<evidence type="ECO:0000256" key="1">
    <source>
        <dbReference type="ARBA" id="ARBA00022801"/>
    </source>
</evidence>
<dbReference type="SUPFAM" id="SSF48208">
    <property type="entry name" value="Six-hairpin glycosidases"/>
    <property type="match status" value="1"/>
</dbReference>
<dbReference type="EMBL" id="JAUIRO010000005">
    <property type="protein sequence ID" value="KAK0713588.1"/>
    <property type="molecule type" value="Genomic_DNA"/>
</dbReference>
<dbReference type="Proteomes" id="UP001172101">
    <property type="component" value="Unassembled WGS sequence"/>
</dbReference>
<dbReference type="RefSeq" id="XP_060294911.1">
    <property type="nucleotide sequence ID" value="XM_060438147.1"/>
</dbReference>
<dbReference type="Pfam" id="PF07470">
    <property type="entry name" value="Glyco_hydro_88"/>
    <property type="match status" value="1"/>
</dbReference>
<keyword evidence="4" id="KW-1185">Reference proteome</keyword>
<dbReference type="Gene3D" id="1.50.10.10">
    <property type="match status" value="1"/>
</dbReference>
<organism evidence="3 4">
    <name type="scientific">Lasiosphaeria miniovina</name>
    <dbReference type="NCBI Taxonomy" id="1954250"/>
    <lineage>
        <taxon>Eukaryota</taxon>
        <taxon>Fungi</taxon>
        <taxon>Dikarya</taxon>
        <taxon>Ascomycota</taxon>
        <taxon>Pezizomycotina</taxon>
        <taxon>Sordariomycetes</taxon>
        <taxon>Sordariomycetidae</taxon>
        <taxon>Sordariales</taxon>
        <taxon>Lasiosphaeriaceae</taxon>
        <taxon>Lasiosphaeria</taxon>
    </lineage>
</organism>
<gene>
    <name evidence="3" type="ORF">B0T26DRAFT_650057</name>
</gene>
<dbReference type="PANTHER" id="PTHR33886:SF11">
    <property type="entry name" value="WALL GLYCOSYL HYDROLASE YTER, PUTATIVE (AFU_ORTHOLOGUE AFUA_2G14630)-RELATED"/>
    <property type="match status" value="1"/>
</dbReference>
<evidence type="ECO:0000313" key="3">
    <source>
        <dbReference type="EMBL" id="KAK0713588.1"/>
    </source>
</evidence>
<keyword evidence="2" id="KW-0732">Signal</keyword>
<protein>
    <submittedName>
        <fullName evidence="3">Glycosyl hydrolase</fullName>
    </submittedName>
</protein>
<evidence type="ECO:0000313" key="4">
    <source>
        <dbReference type="Proteomes" id="UP001172101"/>
    </source>
</evidence>
<proteinExistence type="predicted"/>